<keyword evidence="1" id="KW-0472">Membrane</keyword>
<accession>A0ABP7GXK9</accession>
<feature type="transmembrane region" description="Helical" evidence="1">
    <location>
        <begin position="36"/>
        <end position="54"/>
    </location>
</feature>
<gene>
    <name evidence="2" type="ORF">GCM10022271_06270</name>
</gene>
<dbReference type="RefSeq" id="WP_344726968.1">
    <property type="nucleotide sequence ID" value="NZ_BAABBI010000001.1"/>
</dbReference>
<keyword evidence="1" id="KW-1133">Transmembrane helix</keyword>
<name>A0ABP7GXK9_9FLAO</name>
<sequence>MVLIKYKRKRLIFNLCLGLAWLSLGIVGILYGEVKWNDYFTIFLGLFYLFIYLYEQKKQYITLTKDAIKENALFGKSILIKDINKIITLPESIKIKTKNNKELTINTQLIDISSKIKLDSEIERLNQSLN</sequence>
<feature type="transmembrane region" description="Helical" evidence="1">
    <location>
        <begin position="12"/>
        <end position="30"/>
    </location>
</feature>
<organism evidence="2 3">
    <name type="scientific">Corallibacter vietnamensis</name>
    <dbReference type="NCBI Taxonomy" id="904130"/>
    <lineage>
        <taxon>Bacteria</taxon>
        <taxon>Pseudomonadati</taxon>
        <taxon>Bacteroidota</taxon>
        <taxon>Flavobacteriia</taxon>
        <taxon>Flavobacteriales</taxon>
        <taxon>Flavobacteriaceae</taxon>
        <taxon>Corallibacter</taxon>
    </lineage>
</organism>
<dbReference type="EMBL" id="BAABBI010000001">
    <property type="protein sequence ID" value="GAA3776840.1"/>
    <property type="molecule type" value="Genomic_DNA"/>
</dbReference>
<keyword evidence="3" id="KW-1185">Reference proteome</keyword>
<keyword evidence="1" id="KW-0812">Transmembrane</keyword>
<comment type="caution">
    <text evidence="2">The sequence shown here is derived from an EMBL/GenBank/DDBJ whole genome shotgun (WGS) entry which is preliminary data.</text>
</comment>
<proteinExistence type="predicted"/>
<evidence type="ECO:0000256" key="1">
    <source>
        <dbReference type="SAM" id="Phobius"/>
    </source>
</evidence>
<evidence type="ECO:0000313" key="3">
    <source>
        <dbReference type="Proteomes" id="UP001501456"/>
    </source>
</evidence>
<reference evidence="3" key="1">
    <citation type="journal article" date="2019" name="Int. J. Syst. Evol. Microbiol.">
        <title>The Global Catalogue of Microorganisms (GCM) 10K type strain sequencing project: providing services to taxonomists for standard genome sequencing and annotation.</title>
        <authorList>
            <consortium name="The Broad Institute Genomics Platform"/>
            <consortium name="The Broad Institute Genome Sequencing Center for Infectious Disease"/>
            <person name="Wu L."/>
            <person name="Ma J."/>
        </authorList>
    </citation>
    <scope>NUCLEOTIDE SEQUENCE [LARGE SCALE GENOMIC DNA]</scope>
    <source>
        <strain evidence="3">JCM 17525</strain>
    </source>
</reference>
<dbReference type="Proteomes" id="UP001501456">
    <property type="component" value="Unassembled WGS sequence"/>
</dbReference>
<evidence type="ECO:0000313" key="2">
    <source>
        <dbReference type="EMBL" id="GAA3776840.1"/>
    </source>
</evidence>
<protein>
    <submittedName>
        <fullName evidence="2">Uncharacterized protein</fullName>
    </submittedName>
</protein>